<gene>
    <name evidence="2" type="ORF">Bca52824_092923</name>
</gene>
<accession>A0A8X7P733</accession>
<sequence>MSLRRYSAEEKAKGTASATDTANLKPCKRIQAPEIDTSRLINENALTLIGRVLNPKKQPIGALISGLPRKWTLRGGATGSDLG</sequence>
<proteinExistence type="predicted"/>
<keyword evidence="3" id="KW-1185">Reference proteome</keyword>
<dbReference type="OrthoDB" id="1080235at2759"/>
<dbReference type="AlphaFoldDB" id="A0A8X7P733"/>
<organism evidence="2 3">
    <name type="scientific">Brassica carinata</name>
    <name type="common">Ethiopian mustard</name>
    <name type="synonym">Abyssinian cabbage</name>
    <dbReference type="NCBI Taxonomy" id="52824"/>
    <lineage>
        <taxon>Eukaryota</taxon>
        <taxon>Viridiplantae</taxon>
        <taxon>Streptophyta</taxon>
        <taxon>Embryophyta</taxon>
        <taxon>Tracheophyta</taxon>
        <taxon>Spermatophyta</taxon>
        <taxon>Magnoliopsida</taxon>
        <taxon>eudicotyledons</taxon>
        <taxon>Gunneridae</taxon>
        <taxon>Pentapetalae</taxon>
        <taxon>rosids</taxon>
        <taxon>malvids</taxon>
        <taxon>Brassicales</taxon>
        <taxon>Brassicaceae</taxon>
        <taxon>Brassiceae</taxon>
        <taxon>Brassica</taxon>
    </lineage>
</organism>
<feature type="compositionally biased region" description="Basic and acidic residues" evidence="1">
    <location>
        <begin position="1"/>
        <end position="13"/>
    </location>
</feature>
<protein>
    <submittedName>
        <fullName evidence="2">Uncharacterized protein</fullName>
    </submittedName>
</protein>
<name>A0A8X7P733_BRACI</name>
<comment type="caution">
    <text evidence="2">The sequence shown here is derived from an EMBL/GenBank/DDBJ whole genome shotgun (WGS) entry which is preliminary data.</text>
</comment>
<feature type="region of interest" description="Disordered" evidence="1">
    <location>
        <begin position="1"/>
        <end position="21"/>
    </location>
</feature>
<dbReference type="Proteomes" id="UP000886595">
    <property type="component" value="Unassembled WGS sequence"/>
</dbReference>
<evidence type="ECO:0000256" key="1">
    <source>
        <dbReference type="SAM" id="MobiDB-lite"/>
    </source>
</evidence>
<reference evidence="2 3" key="1">
    <citation type="submission" date="2020-02" db="EMBL/GenBank/DDBJ databases">
        <authorList>
            <person name="Ma Q."/>
            <person name="Huang Y."/>
            <person name="Song X."/>
            <person name="Pei D."/>
        </authorList>
    </citation>
    <scope>NUCLEOTIDE SEQUENCE [LARGE SCALE GENOMIC DNA]</scope>
    <source>
        <strain evidence="2">Sxm20200214</strain>
        <tissue evidence="2">Leaf</tissue>
    </source>
</reference>
<evidence type="ECO:0000313" key="3">
    <source>
        <dbReference type="Proteomes" id="UP000886595"/>
    </source>
</evidence>
<dbReference type="EMBL" id="JAAMPC010000029">
    <property type="protein sequence ID" value="KAG2245262.1"/>
    <property type="molecule type" value="Genomic_DNA"/>
</dbReference>
<evidence type="ECO:0000313" key="2">
    <source>
        <dbReference type="EMBL" id="KAG2245262.1"/>
    </source>
</evidence>